<evidence type="ECO:0000313" key="5">
    <source>
        <dbReference type="Proteomes" id="UP000075663"/>
    </source>
</evidence>
<evidence type="ECO:0000256" key="1">
    <source>
        <dbReference type="ARBA" id="ARBA00022603"/>
    </source>
</evidence>
<sequence length="177" mass="19789">MRKLKNDELDRLTLEEFKITEKLPLVLILDNVRSMNNVGSAFRTSDAFAIEKIYLCGITAQPPHREINKTALGATESVDWEHAENTATLCKNLQQQGYKVLAVEQADNSTSLENFKIEEGQKYALVFGNEVFGVEDDVIDVADGCLEIPQFGTKHSLNISVSIGVVLWDLTRKIKFG</sequence>
<reference evidence="4 5" key="1">
    <citation type="submission" date="2016-01" db="EMBL/GenBank/DDBJ databases">
        <title>Genome sequencing of Roseivirga seohaensis SW-152.</title>
        <authorList>
            <person name="Selvaratnam C."/>
            <person name="Thevarajoo S."/>
            <person name="Goh K.M."/>
            <person name="Ee R."/>
            <person name="Chan K.-G."/>
            <person name="Chong C.S."/>
        </authorList>
    </citation>
    <scope>NUCLEOTIDE SEQUENCE [LARGE SCALE GENOMIC DNA]</scope>
    <source>
        <strain evidence="4 5">SW-152</strain>
    </source>
</reference>
<proteinExistence type="predicted"/>
<dbReference type="PANTHER" id="PTHR46429">
    <property type="entry name" value="23S RRNA (GUANOSINE-2'-O-)-METHYLTRANSFERASE RLMB"/>
    <property type="match status" value="1"/>
</dbReference>
<accession>A0A150XZW1</accession>
<dbReference type="GO" id="GO:0005829">
    <property type="term" value="C:cytosol"/>
    <property type="evidence" value="ECO:0007669"/>
    <property type="project" value="TreeGrafter"/>
</dbReference>
<dbReference type="InterPro" id="IPR004441">
    <property type="entry name" value="rRNA_MeTrfase_TrmH"/>
</dbReference>
<evidence type="ECO:0000313" key="4">
    <source>
        <dbReference type="EMBL" id="KYG84145.1"/>
    </source>
</evidence>
<dbReference type="InterPro" id="IPR029026">
    <property type="entry name" value="tRNA_m1G_MTases_N"/>
</dbReference>
<dbReference type="AlphaFoldDB" id="A0A150XZW1"/>
<evidence type="ECO:0000259" key="3">
    <source>
        <dbReference type="Pfam" id="PF00588"/>
    </source>
</evidence>
<keyword evidence="2" id="KW-0808">Transferase</keyword>
<name>A0A150XZW1_9BACT</name>
<organism evidence="4 5">
    <name type="scientific">Roseivirga seohaensis</name>
    <dbReference type="NCBI Taxonomy" id="1914963"/>
    <lineage>
        <taxon>Bacteria</taxon>
        <taxon>Pseudomonadati</taxon>
        <taxon>Bacteroidota</taxon>
        <taxon>Cytophagia</taxon>
        <taxon>Cytophagales</taxon>
        <taxon>Roseivirgaceae</taxon>
        <taxon>Roseivirga</taxon>
    </lineage>
</organism>
<dbReference type="GO" id="GO:0032259">
    <property type="term" value="P:methylation"/>
    <property type="evidence" value="ECO:0007669"/>
    <property type="project" value="UniProtKB-KW"/>
</dbReference>
<gene>
    <name evidence="4" type="ORF">AWW67_03265</name>
</gene>
<dbReference type="EMBL" id="LRPB01000023">
    <property type="protein sequence ID" value="KYG84145.1"/>
    <property type="molecule type" value="Genomic_DNA"/>
</dbReference>
<dbReference type="GO" id="GO:0006396">
    <property type="term" value="P:RNA processing"/>
    <property type="evidence" value="ECO:0007669"/>
    <property type="project" value="InterPro"/>
</dbReference>
<dbReference type="STRING" id="1914963.AWW67_03265"/>
<dbReference type="PANTHER" id="PTHR46429:SF1">
    <property type="entry name" value="23S RRNA (GUANOSINE-2'-O-)-METHYLTRANSFERASE RLMB"/>
    <property type="match status" value="1"/>
</dbReference>
<dbReference type="Proteomes" id="UP000075663">
    <property type="component" value="Unassembled WGS sequence"/>
</dbReference>
<dbReference type="CDD" id="cd18097">
    <property type="entry name" value="SpoU-like"/>
    <property type="match status" value="1"/>
</dbReference>
<dbReference type="InterPro" id="IPR001537">
    <property type="entry name" value="SpoU_MeTrfase"/>
</dbReference>
<evidence type="ECO:0000256" key="2">
    <source>
        <dbReference type="ARBA" id="ARBA00022679"/>
    </source>
</evidence>
<dbReference type="GO" id="GO:0003723">
    <property type="term" value="F:RNA binding"/>
    <property type="evidence" value="ECO:0007669"/>
    <property type="project" value="InterPro"/>
</dbReference>
<comment type="caution">
    <text evidence="4">The sequence shown here is derived from an EMBL/GenBank/DDBJ whole genome shotgun (WGS) entry which is preliminary data.</text>
</comment>
<protein>
    <submittedName>
        <fullName evidence="4">RNA methyltransferase</fullName>
    </submittedName>
</protein>
<dbReference type="SUPFAM" id="SSF75217">
    <property type="entry name" value="alpha/beta knot"/>
    <property type="match status" value="1"/>
</dbReference>
<dbReference type="Gene3D" id="3.40.1280.10">
    <property type="match status" value="1"/>
</dbReference>
<keyword evidence="1 4" id="KW-0489">Methyltransferase</keyword>
<dbReference type="RefSeq" id="WP_062300931.1">
    <property type="nucleotide sequence ID" value="NZ_LRPB01000023.1"/>
</dbReference>
<dbReference type="Pfam" id="PF00588">
    <property type="entry name" value="SpoU_methylase"/>
    <property type="match status" value="1"/>
</dbReference>
<feature type="domain" description="tRNA/rRNA methyltransferase SpoU type" evidence="3">
    <location>
        <begin position="25"/>
        <end position="168"/>
    </location>
</feature>
<dbReference type="GO" id="GO:0008173">
    <property type="term" value="F:RNA methyltransferase activity"/>
    <property type="evidence" value="ECO:0007669"/>
    <property type="project" value="InterPro"/>
</dbReference>
<dbReference type="InterPro" id="IPR029028">
    <property type="entry name" value="Alpha/beta_knot_MTases"/>
</dbReference>